<reference evidence="1 2" key="1">
    <citation type="submission" date="2018-08" db="EMBL/GenBank/DDBJ databases">
        <title>Aphanomyces genome sequencing and annotation.</title>
        <authorList>
            <person name="Minardi D."/>
            <person name="Oidtmann B."/>
            <person name="Van Der Giezen M."/>
            <person name="Studholme D.J."/>
        </authorList>
    </citation>
    <scope>NUCLEOTIDE SEQUENCE [LARGE SCALE GENOMIC DNA]</scope>
    <source>
        <strain evidence="1 2">NJM0002</strain>
    </source>
</reference>
<sequence length="138" mass="15229">MMVEFVKACMQLADTFVAVQHLELAIALHSPPSPPATVNSPLVPPSIATMPDSERTLAYHKAVANHSDSVANLAKWYSRVVLNCSNFERHEEDRTFFEAVYYFVCAIVKTTHPPDTWPLIEEELGVSVSVSIACVIAV</sequence>
<comment type="caution">
    <text evidence="1">The sequence shown here is derived from an EMBL/GenBank/DDBJ whole genome shotgun (WGS) entry which is preliminary data.</text>
</comment>
<name>A0A3R7AGI4_9STRA</name>
<dbReference type="Proteomes" id="UP000285060">
    <property type="component" value="Unassembled WGS sequence"/>
</dbReference>
<dbReference type="EMBL" id="QUSY01000004">
    <property type="protein sequence ID" value="RHY35338.1"/>
    <property type="molecule type" value="Genomic_DNA"/>
</dbReference>
<accession>A0A3R7AGI4</accession>
<keyword evidence="2" id="KW-1185">Reference proteome</keyword>
<gene>
    <name evidence="1" type="ORF">DYB32_000211</name>
</gene>
<proteinExistence type="predicted"/>
<protein>
    <submittedName>
        <fullName evidence="1">Uncharacterized protein</fullName>
    </submittedName>
</protein>
<evidence type="ECO:0000313" key="1">
    <source>
        <dbReference type="EMBL" id="RHY35338.1"/>
    </source>
</evidence>
<evidence type="ECO:0000313" key="2">
    <source>
        <dbReference type="Proteomes" id="UP000285060"/>
    </source>
</evidence>
<dbReference type="AlphaFoldDB" id="A0A3R7AGI4"/>
<organism evidence="1 2">
    <name type="scientific">Aphanomyces invadans</name>
    <dbReference type="NCBI Taxonomy" id="157072"/>
    <lineage>
        <taxon>Eukaryota</taxon>
        <taxon>Sar</taxon>
        <taxon>Stramenopiles</taxon>
        <taxon>Oomycota</taxon>
        <taxon>Saprolegniomycetes</taxon>
        <taxon>Saprolegniales</taxon>
        <taxon>Verrucalvaceae</taxon>
        <taxon>Aphanomyces</taxon>
    </lineage>
</organism>
<dbReference type="VEuPathDB" id="FungiDB:H310_09161"/>